<comment type="caution">
    <text evidence="2">The sequence shown here is derived from an EMBL/GenBank/DDBJ whole genome shotgun (WGS) entry which is preliminary data.</text>
</comment>
<dbReference type="GeneID" id="31367315"/>
<accession>D3BUM6</accession>
<protein>
    <submittedName>
        <fullName evidence="2">Uncharacterized protein</fullName>
    </submittedName>
</protein>
<keyword evidence="1" id="KW-0472">Membrane</keyword>
<reference evidence="2 3" key="1">
    <citation type="journal article" date="2011" name="Genome Res.">
        <title>Phylogeny-wide analysis of social amoeba genomes highlights ancient origins for complex intercellular communication.</title>
        <authorList>
            <person name="Heidel A.J."/>
            <person name="Lawal H.M."/>
            <person name="Felder M."/>
            <person name="Schilde C."/>
            <person name="Helps N.R."/>
            <person name="Tunggal B."/>
            <person name="Rivero F."/>
            <person name="John U."/>
            <person name="Schleicher M."/>
            <person name="Eichinger L."/>
            <person name="Platzer M."/>
            <person name="Noegel A.A."/>
            <person name="Schaap P."/>
            <person name="Gloeckner G."/>
        </authorList>
    </citation>
    <scope>NUCLEOTIDE SEQUENCE [LARGE SCALE GENOMIC DNA]</scope>
    <source>
        <strain evidence="3">ATCC 26659 / Pp 5 / PN500</strain>
    </source>
</reference>
<keyword evidence="1" id="KW-0812">Transmembrane</keyword>
<keyword evidence="3" id="KW-1185">Reference proteome</keyword>
<sequence>MSSNNIICSISISISIYQTTIIFYPFNIFLKKQKRAMTMLLNGFNECLFASLYITFCLLIFYFTNPPPTSLNQKYLTIDTTLLSFISTNHCSNINYHPITTTTTINNNNSPDNNNNN</sequence>
<gene>
    <name evidence="2" type="ORF">PPL_11847</name>
</gene>
<dbReference type="RefSeq" id="XP_020426948.1">
    <property type="nucleotide sequence ID" value="XM_020582594.1"/>
</dbReference>
<keyword evidence="1" id="KW-1133">Transmembrane helix</keyword>
<evidence type="ECO:0000313" key="3">
    <source>
        <dbReference type="Proteomes" id="UP000001396"/>
    </source>
</evidence>
<evidence type="ECO:0000256" key="1">
    <source>
        <dbReference type="SAM" id="Phobius"/>
    </source>
</evidence>
<dbReference type="Proteomes" id="UP000001396">
    <property type="component" value="Unassembled WGS sequence"/>
</dbReference>
<feature type="transmembrane region" description="Helical" evidence="1">
    <location>
        <begin position="47"/>
        <end position="64"/>
    </location>
</feature>
<evidence type="ECO:0000313" key="2">
    <source>
        <dbReference type="EMBL" id="EFA74814.1"/>
    </source>
</evidence>
<name>D3BUM6_HETP5</name>
<organism evidence="2 3">
    <name type="scientific">Heterostelium pallidum (strain ATCC 26659 / Pp 5 / PN500)</name>
    <name type="common">Cellular slime mold</name>
    <name type="synonym">Polysphondylium pallidum</name>
    <dbReference type="NCBI Taxonomy" id="670386"/>
    <lineage>
        <taxon>Eukaryota</taxon>
        <taxon>Amoebozoa</taxon>
        <taxon>Evosea</taxon>
        <taxon>Eumycetozoa</taxon>
        <taxon>Dictyostelia</taxon>
        <taxon>Acytosteliales</taxon>
        <taxon>Acytosteliaceae</taxon>
        <taxon>Heterostelium</taxon>
    </lineage>
</organism>
<dbReference type="EMBL" id="ADBJ01000060">
    <property type="protein sequence ID" value="EFA74814.1"/>
    <property type="molecule type" value="Genomic_DNA"/>
</dbReference>
<feature type="transmembrane region" description="Helical" evidence="1">
    <location>
        <begin position="6"/>
        <end position="26"/>
    </location>
</feature>
<dbReference type="AlphaFoldDB" id="D3BUM6"/>
<dbReference type="InParanoid" id="D3BUM6"/>
<proteinExistence type="predicted"/>